<sequence length="594" mass="67328">MRSITAILGLLAIIVHCSAVLADTLYSVVSDDPTLDVGVIINKNVYKLKASADSNILFQGMAPSNANYAYAKLKKDTTTIVEQENFSRPAVSAKQTLNEFFNRNWNRKDMVTFKPISSISKNFNRRADDELHPVGEIPTIHVIAAQTDIDNIHNHYKQDIEVRVNVTYISTNAIKTFSNVKFEIGGRSSRQFTKFAYNIKLDKKKDDDTLSGYQKLKLRTTVSDPSYMREFITTEMLYAANQPATKASYVRLFINNRAIGLFTLMEKYDKDWLANEFNAGGSKYPHGILYEGEGGSKDSVRADLSYKGDNPSAYNASAYSVSEKSKLGVESLDDLTTFIKFIHEQREFQKTANAEAISATVPEWEKQLDVENFLVSMAFEFLQGGWDGYLQNSNNYFLYKSPEKNRFVWISWDYDYVMGSGPVNMKSIVQGDYTTYKGFDTRPLTIALLNVPEFKTMFEKNLKIIADEIYNPTKADPVIDSVANLIQDDVAWDKTLPHVRKGLEYWTFSLENLKYGNFNNNTNQNEGTPSTLSITTAAEFLIRLNTKVEWKKAIAGNTGHVSLYGVKEWIGAKYSNFNKKTSYKPLLPFLPLKN</sequence>
<keyword evidence="1" id="KW-0732">Signal</keyword>
<evidence type="ECO:0000313" key="2">
    <source>
        <dbReference type="EMBL" id="OAD02618.1"/>
    </source>
</evidence>
<name>A0A168KPF0_MUCCL</name>
<gene>
    <name evidence="2" type="ORF">MUCCIDRAFT_83004</name>
</gene>
<evidence type="ECO:0000313" key="3">
    <source>
        <dbReference type="Proteomes" id="UP000077051"/>
    </source>
</evidence>
<dbReference type="VEuPathDB" id="FungiDB:MUCCIDRAFT_83004"/>
<protein>
    <recommendedName>
        <fullName evidence="4">Secreted coth spore-coat protein domain-containing protein</fullName>
    </recommendedName>
</protein>
<dbReference type="EMBL" id="AMYB01000005">
    <property type="protein sequence ID" value="OAD02618.1"/>
    <property type="molecule type" value="Genomic_DNA"/>
</dbReference>
<reference evidence="2 3" key="1">
    <citation type="submission" date="2015-06" db="EMBL/GenBank/DDBJ databases">
        <title>Expansion of signal transduction pathways in fungi by whole-genome duplication.</title>
        <authorList>
            <consortium name="DOE Joint Genome Institute"/>
            <person name="Corrochano L.M."/>
            <person name="Kuo A."/>
            <person name="Marcet-Houben M."/>
            <person name="Polaino S."/>
            <person name="Salamov A."/>
            <person name="Villalobos J.M."/>
            <person name="Alvarez M.I."/>
            <person name="Avalos J."/>
            <person name="Benito E.P."/>
            <person name="Benoit I."/>
            <person name="Burger G."/>
            <person name="Camino L.P."/>
            <person name="Canovas D."/>
            <person name="Cerda-Olmedo E."/>
            <person name="Cheng J.-F."/>
            <person name="Dominguez A."/>
            <person name="Elias M."/>
            <person name="Eslava A.P."/>
            <person name="Glaser F."/>
            <person name="Grimwood J."/>
            <person name="Gutierrez G."/>
            <person name="Heitman J."/>
            <person name="Henrissat B."/>
            <person name="Iturriaga E.A."/>
            <person name="Lang B.F."/>
            <person name="Lavin J.L."/>
            <person name="Lee S."/>
            <person name="Li W."/>
            <person name="Lindquist E."/>
            <person name="Lopez-Garcia S."/>
            <person name="Luque E.M."/>
            <person name="Marcos A.T."/>
            <person name="Martin J."/>
            <person name="Mccluskey K."/>
            <person name="Medina H.R."/>
            <person name="Miralles-Duran A."/>
            <person name="Miyazaki A."/>
            <person name="Munoz-Torres E."/>
            <person name="Oguiza J.A."/>
            <person name="Ohm R."/>
            <person name="Olmedo M."/>
            <person name="Orejas M."/>
            <person name="Ortiz-Castellanos L."/>
            <person name="Pisabarro A.G."/>
            <person name="Rodriguez-Romero J."/>
            <person name="Ruiz-Herrera J."/>
            <person name="Ruiz-Vazquez R."/>
            <person name="Sanz C."/>
            <person name="Schackwitz W."/>
            <person name="Schmutz J."/>
            <person name="Shahriari M."/>
            <person name="Shelest E."/>
            <person name="Silva-Franco F."/>
            <person name="Soanes D."/>
            <person name="Syed K."/>
            <person name="Tagua V.G."/>
            <person name="Talbot N.J."/>
            <person name="Thon M."/>
            <person name="De Vries R.P."/>
            <person name="Wiebenga A."/>
            <person name="Yadav J.S."/>
            <person name="Braun E.L."/>
            <person name="Baker S."/>
            <person name="Garre V."/>
            <person name="Horwitz B."/>
            <person name="Torres-Martinez S."/>
            <person name="Idnurm A."/>
            <person name="Herrera-Estrella A."/>
            <person name="Gabaldon T."/>
            <person name="Grigoriev I.V."/>
        </authorList>
    </citation>
    <scope>NUCLEOTIDE SEQUENCE [LARGE SCALE GENOMIC DNA]</scope>
    <source>
        <strain evidence="2 3">CBS 277.49</strain>
    </source>
</reference>
<accession>A0A168KPF0</accession>
<dbReference type="PANTHER" id="PTHR40050:SF1">
    <property type="entry name" value="INNER SPORE COAT PROTEIN H"/>
    <property type="match status" value="1"/>
</dbReference>
<evidence type="ECO:0008006" key="4">
    <source>
        <dbReference type="Google" id="ProtNLM"/>
    </source>
</evidence>
<organism evidence="2 3">
    <name type="scientific">Mucor lusitanicus CBS 277.49</name>
    <dbReference type="NCBI Taxonomy" id="747725"/>
    <lineage>
        <taxon>Eukaryota</taxon>
        <taxon>Fungi</taxon>
        <taxon>Fungi incertae sedis</taxon>
        <taxon>Mucoromycota</taxon>
        <taxon>Mucoromycotina</taxon>
        <taxon>Mucoromycetes</taxon>
        <taxon>Mucorales</taxon>
        <taxon>Mucorineae</taxon>
        <taxon>Mucoraceae</taxon>
        <taxon>Mucor</taxon>
    </lineage>
</organism>
<evidence type="ECO:0000256" key="1">
    <source>
        <dbReference type="SAM" id="SignalP"/>
    </source>
</evidence>
<dbReference type="Pfam" id="PF08757">
    <property type="entry name" value="CotH"/>
    <property type="match status" value="1"/>
</dbReference>
<comment type="caution">
    <text evidence="2">The sequence shown here is derived from an EMBL/GenBank/DDBJ whole genome shotgun (WGS) entry which is preliminary data.</text>
</comment>
<dbReference type="PANTHER" id="PTHR40050">
    <property type="entry name" value="INNER SPORE COAT PROTEIN H"/>
    <property type="match status" value="1"/>
</dbReference>
<keyword evidence="3" id="KW-1185">Reference proteome</keyword>
<feature type="chain" id="PRO_5007898464" description="Secreted coth spore-coat protein domain-containing protein" evidence="1">
    <location>
        <begin position="23"/>
        <end position="594"/>
    </location>
</feature>
<dbReference type="InterPro" id="IPR014867">
    <property type="entry name" value="Spore_coat_CotH_CotH2/3/7"/>
</dbReference>
<dbReference type="STRING" id="747725.A0A168KPF0"/>
<feature type="signal peptide" evidence="1">
    <location>
        <begin position="1"/>
        <end position="22"/>
    </location>
</feature>
<dbReference type="OrthoDB" id="10267127at2759"/>
<dbReference type="AlphaFoldDB" id="A0A168KPF0"/>
<dbReference type="Proteomes" id="UP000077051">
    <property type="component" value="Unassembled WGS sequence"/>
</dbReference>
<proteinExistence type="predicted"/>